<evidence type="ECO:0000256" key="1">
    <source>
        <dbReference type="SAM" id="SignalP"/>
    </source>
</evidence>
<feature type="signal peptide" evidence="1">
    <location>
        <begin position="1"/>
        <end position="28"/>
    </location>
</feature>
<organism evidence="2 3">
    <name type="scientific">Actinia tenebrosa</name>
    <name type="common">Australian red waratah sea anemone</name>
    <dbReference type="NCBI Taxonomy" id="6105"/>
    <lineage>
        <taxon>Eukaryota</taxon>
        <taxon>Metazoa</taxon>
        <taxon>Cnidaria</taxon>
        <taxon>Anthozoa</taxon>
        <taxon>Hexacorallia</taxon>
        <taxon>Actiniaria</taxon>
        <taxon>Actiniidae</taxon>
        <taxon>Actinia</taxon>
    </lineage>
</organism>
<dbReference type="Proteomes" id="UP000515163">
    <property type="component" value="Unplaced"/>
</dbReference>
<name>A0A6P8I9G0_ACTTE</name>
<evidence type="ECO:0000313" key="2">
    <source>
        <dbReference type="Proteomes" id="UP000515163"/>
    </source>
</evidence>
<dbReference type="GeneID" id="116297238"/>
<dbReference type="RefSeq" id="XP_031561290.1">
    <property type="nucleotide sequence ID" value="XM_031705430.1"/>
</dbReference>
<dbReference type="InParanoid" id="A0A6P8I9G0"/>
<sequence length="149" mass="16651">MVNSDRVLAEDFSTLVLICCLIIVAVEGLSNTDSPGNCTTQNSRCCKLGLKAARHHAISPIYTCYYEALIAGLDHQTSVAFRLRASKGRLRQIKNIARATAFRRRLSFCYTGKHKKCFESCCLAKRKNNHSKLKNASHKPTSTTTRRTT</sequence>
<dbReference type="KEGG" id="aten:116297238"/>
<reference evidence="3" key="1">
    <citation type="submission" date="2025-08" db="UniProtKB">
        <authorList>
            <consortium name="RefSeq"/>
        </authorList>
    </citation>
    <scope>IDENTIFICATION</scope>
    <source>
        <tissue evidence="3">Tentacle</tissue>
    </source>
</reference>
<feature type="chain" id="PRO_5027916663" evidence="1">
    <location>
        <begin position="29"/>
        <end position="149"/>
    </location>
</feature>
<proteinExistence type="predicted"/>
<dbReference type="AlphaFoldDB" id="A0A6P8I9G0"/>
<protein>
    <submittedName>
        <fullName evidence="3">Uncharacterized protein LOC116297238</fullName>
    </submittedName>
</protein>
<gene>
    <name evidence="3" type="primary">LOC116297238</name>
</gene>
<keyword evidence="2" id="KW-1185">Reference proteome</keyword>
<dbReference type="OrthoDB" id="10275278at2759"/>
<accession>A0A6P8I9G0</accession>
<evidence type="ECO:0000313" key="3">
    <source>
        <dbReference type="RefSeq" id="XP_031561290.1"/>
    </source>
</evidence>
<keyword evidence="1" id="KW-0732">Signal</keyword>